<evidence type="ECO:0000256" key="13">
    <source>
        <dbReference type="ARBA" id="ARBA00024169"/>
    </source>
</evidence>
<evidence type="ECO:0000256" key="6">
    <source>
        <dbReference type="ARBA" id="ARBA00009027"/>
    </source>
</evidence>
<dbReference type="InterPro" id="IPR029158">
    <property type="entry name" value="STING"/>
</dbReference>
<keyword evidence="8 15" id="KW-0812">Transmembrane</keyword>
<evidence type="ECO:0000256" key="15">
    <source>
        <dbReference type="SAM" id="Phobius"/>
    </source>
</evidence>
<evidence type="ECO:0000313" key="18">
    <source>
        <dbReference type="Ensembl" id="ENSGACP00000024668.2"/>
    </source>
</evidence>
<dbReference type="GO" id="GO:0002753">
    <property type="term" value="P:cytoplasmic pattern recognition receptor signaling pathway"/>
    <property type="evidence" value="ECO:0007669"/>
    <property type="project" value="Ensembl"/>
</dbReference>
<dbReference type="GO" id="GO:0005789">
    <property type="term" value="C:endoplasmic reticulum membrane"/>
    <property type="evidence" value="ECO:0007669"/>
    <property type="project" value="UniProtKB-SubCell"/>
</dbReference>
<evidence type="ECO:0000256" key="8">
    <source>
        <dbReference type="ARBA" id="ARBA00022692"/>
    </source>
</evidence>
<dbReference type="Proteomes" id="UP000007635">
    <property type="component" value="Chromosome IV"/>
</dbReference>
<evidence type="ECO:0000256" key="10">
    <source>
        <dbReference type="ARBA" id="ARBA00022824"/>
    </source>
</evidence>
<dbReference type="KEGG" id="gat:120817637"/>
<evidence type="ECO:0000313" key="19">
    <source>
        <dbReference type="Proteomes" id="UP000007635"/>
    </source>
</evidence>
<evidence type="ECO:0000256" key="9">
    <source>
        <dbReference type="ARBA" id="ARBA00022741"/>
    </source>
</evidence>
<evidence type="ECO:0000256" key="2">
    <source>
        <dbReference type="ARBA" id="ARBA00004477"/>
    </source>
</evidence>
<dbReference type="InterPro" id="IPR055432">
    <property type="entry name" value="STING_LBD"/>
</dbReference>
<feature type="transmembrane region" description="Helical" evidence="15">
    <location>
        <begin position="21"/>
        <end position="37"/>
    </location>
</feature>
<keyword evidence="12 15" id="KW-0472">Membrane</keyword>
<dbReference type="FunFam" id="1.20.5.5200:FF:000001">
    <property type="entry name" value="Stimulator of interferon genes protein"/>
    <property type="match status" value="1"/>
</dbReference>
<sequence>MLRLREQDALIPRPRGTLPKACAVVLTATAIGGNVFLSPEKFFGWVAMVILILTLGPLLHGICLMAEEVLNHSNTRYRGQRLLSRVLPACGLGGGTLLAAALAGLLLYVAGQPLSNKGQCWKLLILTSVLYALFKSLGVLGPSEVEVSDLCEGRKMNVAHGLAWSFYLGYLRLVLPRLEDSITAFCHDTHEAPWGRGSRKLLILIPLNANISHKLEDEDDNIHFHGNLPNNNIDVAGVRRRVYKHSVYRVLDENGKVPKCVVEYATPLLTLHSMSQESNAGFGEPERRQQVLLFYRTLQEILERSLECRNRYRLILLNDEQEDEPHLLSKAILTHLQQQEKEEFCLAPPPTQETVHPPRRESGHAECSARLPLPPMSGNYYHSDPMSREPTLMFSLEQPQPLREPVENTDLFQGNMTFPLRK</sequence>
<dbReference type="PANTHER" id="PTHR34339:SF1">
    <property type="entry name" value="STIMULATOR OF INTERFERON GENES PROTEIN"/>
    <property type="match status" value="1"/>
</dbReference>
<evidence type="ECO:0000256" key="12">
    <source>
        <dbReference type="ARBA" id="ARBA00023136"/>
    </source>
</evidence>
<dbReference type="GO" id="GO:0033116">
    <property type="term" value="C:endoplasmic reticulum-Golgi intermediate compartment membrane"/>
    <property type="evidence" value="ECO:0007669"/>
    <property type="project" value="UniProtKB-SubCell"/>
</dbReference>
<feature type="domain" description="STING transmembrane" evidence="17">
    <location>
        <begin position="44"/>
        <end position="155"/>
    </location>
</feature>
<dbReference type="GO" id="GO:1901224">
    <property type="term" value="P:positive regulation of non-canonical NF-kappaB signal transduction"/>
    <property type="evidence" value="ECO:0007669"/>
    <property type="project" value="Ensembl"/>
</dbReference>
<feature type="transmembrane region" description="Helical" evidence="15">
    <location>
        <begin position="86"/>
        <end position="110"/>
    </location>
</feature>
<dbReference type="PANTHER" id="PTHR34339">
    <property type="entry name" value="STIMULATOR OF INTERFERON GENES PROTEIN"/>
    <property type="match status" value="1"/>
</dbReference>
<name>G3Q464_GASAC</name>
<dbReference type="GO" id="GO:0000421">
    <property type="term" value="C:autophagosome membrane"/>
    <property type="evidence" value="ECO:0007669"/>
    <property type="project" value="UniProtKB-SubCell"/>
</dbReference>
<dbReference type="GO" id="GO:0051607">
    <property type="term" value="P:defense response to virus"/>
    <property type="evidence" value="ECO:0007669"/>
    <property type="project" value="TreeGrafter"/>
</dbReference>
<comment type="catalytic activity">
    <reaction evidence="13">
        <text>H(+)(in) = H(+)(out)</text>
        <dbReference type="Rhea" id="RHEA:34979"/>
        <dbReference type="ChEBI" id="CHEBI:15378"/>
    </reaction>
</comment>
<dbReference type="InterPro" id="IPR047191">
    <property type="entry name" value="STING_C_chordates"/>
</dbReference>
<dbReference type="STRING" id="69293.ENSGACP00000024668"/>
<dbReference type="GO" id="GO:0000045">
    <property type="term" value="P:autophagosome assembly"/>
    <property type="evidence" value="ECO:0007669"/>
    <property type="project" value="TreeGrafter"/>
</dbReference>
<reference evidence="18" key="3">
    <citation type="submission" date="2025-09" db="UniProtKB">
        <authorList>
            <consortium name="Ensembl"/>
        </authorList>
    </citation>
    <scope>IDENTIFICATION</scope>
</reference>
<dbReference type="Bgee" id="ENSGACG00000018663">
    <property type="expression patterns" value="Expressed in pharyngeal gill and 2 other cell types or tissues"/>
</dbReference>
<dbReference type="CDD" id="cd22658">
    <property type="entry name" value="STING_C_metazoan-like"/>
    <property type="match status" value="1"/>
</dbReference>
<organism evidence="18 19">
    <name type="scientific">Gasterosteus aculeatus aculeatus</name>
    <name type="common">three-spined stickleback</name>
    <dbReference type="NCBI Taxonomy" id="481459"/>
    <lineage>
        <taxon>Eukaryota</taxon>
        <taxon>Metazoa</taxon>
        <taxon>Chordata</taxon>
        <taxon>Craniata</taxon>
        <taxon>Vertebrata</taxon>
        <taxon>Euteleostomi</taxon>
        <taxon>Actinopterygii</taxon>
        <taxon>Neopterygii</taxon>
        <taxon>Teleostei</taxon>
        <taxon>Neoteleostei</taxon>
        <taxon>Acanthomorphata</taxon>
        <taxon>Eupercaria</taxon>
        <taxon>Perciformes</taxon>
        <taxon>Cottioidei</taxon>
        <taxon>Gasterosteales</taxon>
        <taxon>Gasterosteidae</taxon>
        <taxon>Gasterosteus</taxon>
    </lineage>
</organism>
<dbReference type="GO" id="GO:0035438">
    <property type="term" value="F:cyclic-di-GMP binding"/>
    <property type="evidence" value="ECO:0007669"/>
    <property type="project" value="TreeGrafter"/>
</dbReference>
<evidence type="ECO:0000256" key="1">
    <source>
        <dbReference type="ARBA" id="ARBA00004457"/>
    </source>
</evidence>
<keyword evidence="10" id="KW-0256">Endoplasmic reticulum</keyword>
<dbReference type="GO" id="GO:0045087">
    <property type="term" value="P:innate immune response"/>
    <property type="evidence" value="ECO:0007669"/>
    <property type="project" value="Ensembl"/>
</dbReference>
<dbReference type="OMA" id="QYGQAGF"/>
<proteinExistence type="inferred from homology"/>
<dbReference type="InterPro" id="IPR055434">
    <property type="entry name" value="STING_TM"/>
</dbReference>
<dbReference type="Gene3D" id="3.40.50.12100">
    <property type="entry name" value="Stimulator of interferon genes protein"/>
    <property type="match status" value="1"/>
</dbReference>
<feature type="domain" description="STING ligand-binding" evidence="16">
    <location>
        <begin position="157"/>
        <end position="340"/>
    </location>
</feature>
<dbReference type="GO" id="GO:0032481">
    <property type="term" value="P:positive regulation of type I interferon production"/>
    <property type="evidence" value="ECO:0007669"/>
    <property type="project" value="InterPro"/>
</dbReference>
<dbReference type="Gene3D" id="1.20.5.5200">
    <property type="match status" value="1"/>
</dbReference>
<dbReference type="AlphaFoldDB" id="G3Q464"/>
<keyword evidence="19" id="KW-1185">Reference proteome</keyword>
<reference evidence="18" key="2">
    <citation type="submission" date="2025-08" db="UniProtKB">
        <authorList>
            <consortium name="Ensembl"/>
        </authorList>
    </citation>
    <scope>IDENTIFICATION</scope>
</reference>
<dbReference type="CTD" id="340061"/>
<dbReference type="GO" id="GO:0048471">
    <property type="term" value="C:perinuclear region of cytoplasm"/>
    <property type="evidence" value="ECO:0007669"/>
    <property type="project" value="UniProtKB-SubCell"/>
</dbReference>
<keyword evidence="9" id="KW-0547">Nucleotide-binding</keyword>
<dbReference type="InParanoid" id="G3Q464"/>
<evidence type="ECO:0000259" key="16">
    <source>
        <dbReference type="Pfam" id="PF15009"/>
    </source>
</evidence>
<dbReference type="GO" id="GO:0061507">
    <property type="term" value="F:2',3'-cyclic GMP-AMP binding"/>
    <property type="evidence" value="ECO:0007669"/>
    <property type="project" value="TreeGrafter"/>
</dbReference>
<dbReference type="GO" id="GO:0000139">
    <property type="term" value="C:Golgi membrane"/>
    <property type="evidence" value="ECO:0007669"/>
    <property type="project" value="UniProtKB-SubCell"/>
</dbReference>
<dbReference type="GeneTree" id="ENSGT00390000008582"/>
<evidence type="ECO:0000256" key="3">
    <source>
        <dbReference type="ARBA" id="ARBA00004542"/>
    </source>
</evidence>
<dbReference type="RefSeq" id="XP_040029986.1">
    <property type="nucleotide sequence ID" value="XM_040174052.1"/>
</dbReference>
<dbReference type="GeneID" id="120817637"/>
<evidence type="ECO:0000256" key="14">
    <source>
        <dbReference type="SAM" id="MobiDB-lite"/>
    </source>
</evidence>
<dbReference type="Pfam" id="PF23417">
    <property type="entry name" value="STING_TM"/>
    <property type="match status" value="1"/>
</dbReference>
<evidence type="ECO:0000256" key="7">
    <source>
        <dbReference type="ARBA" id="ARBA00018708"/>
    </source>
</evidence>
<comment type="subcellular location">
    <subcellularLocation>
        <location evidence="4">Cytoplasm</location>
        <location evidence="4">Perinuclear region</location>
    </subcellularLocation>
    <subcellularLocation>
        <location evidence="3">Cytoplasmic vesicle</location>
        <location evidence="3">Autophagosome membrane</location>
        <topology evidence="3">Multi-pass membrane protein</topology>
    </subcellularLocation>
    <subcellularLocation>
        <location evidence="2">Endoplasmic reticulum membrane</location>
        <topology evidence="2">Multi-pass membrane protein</topology>
    </subcellularLocation>
    <subcellularLocation>
        <location evidence="1">Endoplasmic reticulum-Golgi intermediate compartment membrane</location>
        <topology evidence="1">Multi-pass membrane protein</topology>
    </subcellularLocation>
    <subcellularLocation>
        <location evidence="5">Golgi apparatus membrane</location>
        <topology evidence="5">Multi-pass membrane protein</topology>
    </subcellularLocation>
</comment>
<feature type="region of interest" description="Disordered" evidence="14">
    <location>
        <begin position="349"/>
        <end position="371"/>
    </location>
</feature>
<feature type="transmembrane region" description="Helical" evidence="15">
    <location>
        <begin position="43"/>
        <end position="65"/>
    </location>
</feature>
<comment type="similarity">
    <text evidence="6">Belongs to the STING family.</text>
</comment>
<dbReference type="GO" id="GO:0002230">
    <property type="term" value="P:positive regulation of defense response to virus by host"/>
    <property type="evidence" value="ECO:0007669"/>
    <property type="project" value="Ensembl"/>
</dbReference>
<accession>G3Q464</accession>
<dbReference type="GO" id="GO:0061709">
    <property type="term" value="P:reticulophagy"/>
    <property type="evidence" value="ECO:0007669"/>
    <property type="project" value="TreeGrafter"/>
</dbReference>
<dbReference type="eggNOG" id="ENOG502R15M">
    <property type="taxonomic scope" value="Eukaryota"/>
</dbReference>
<protein>
    <recommendedName>
        <fullName evidence="7">Stimulator of interferon genes protein</fullName>
    </recommendedName>
</protein>
<evidence type="ECO:0000256" key="11">
    <source>
        <dbReference type="ARBA" id="ARBA00022989"/>
    </source>
</evidence>
<dbReference type="Ensembl" id="ENSGACT00000024717.2">
    <property type="protein sequence ID" value="ENSGACP00000024668.2"/>
    <property type="gene ID" value="ENSGACG00000018663.2"/>
</dbReference>
<keyword evidence="11 15" id="KW-1133">Transmembrane helix</keyword>
<evidence type="ECO:0000256" key="5">
    <source>
        <dbReference type="ARBA" id="ARBA00004653"/>
    </source>
</evidence>
<dbReference type="FunFam" id="3.40.50.12100:FF:000001">
    <property type="entry name" value="Stimulator of interferon genes protein"/>
    <property type="match status" value="1"/>
</dbReference>
<reference evidence="18 19" key="1">
    <citation type="journal article" date="2021" name="G3 (Bethesda)">
        <title>Improved contiguity of the threespine stickleback genome using long-read sequencing.</title>
        <authorList>
            <person name="Nath S."/>
            <person name="Shaw D.E."/>
            <person name="White M.A."/>
        </authorList>
    </citation>
    <scope>NUCLEOTIDE SEQUENCE [LARGE SCALE GENOMIC DNA]</scope>
    <source>
        <strain evidence="18 19">Lake Benthic</strain>
    </source>
</reference>
<dbReference type="InterPro" id="IPR038623">
    <property type="entry name" value="STING_C_sf"/>
</dbReference>
<dbReference type="GO" id="GO:0016239">
    <property type="term" value="P:positive regulation of macroautophagy"/>
    <property type="evidence" value="ECO:0007669"/>
    <property type="project" value="Ensembl"/>
</dbReference>
<dbReference type="RefSeq" id="XP_040029988.1">
    <property type="nucleotide sequence ID" value="XM_040174054.1"/>
</dbReference>
<dbReference type="Pfam" id="PF15009">
    <property type="entry name" value="STING_LBD"/>
    <property type="match status" value="1"/>
</dbReference>
<evidence type="ECO:0000259" key="17">
    <source>
        <dbReference type="Pfam" id="PF23417"/>
    </source>
</evidence>
<evidence type="ECO:0000256" key="4">
    <source>
        <dbReference type="ARBA" id="ARBA00004556"/>
    </source>
</evidence>
<dbReference type="RefSeq" id="XP_040029987.1">
    <property type="nucleotide sequence ID" value="XM_040174053.1"/>
</dbReference>
<dbReference type="FunCoup" id="G3Q464">
    <property type="interactions" value="807"/>
</dbReference>